<comment type="caution">
    <text evidence="2">The sequence shown here is derived from an EMBL/GenBank/DDBJ whole genome shotgun (WGS) entry which is preliminary data.</text>
</comment>
<name>A0A5J4W5F0_9EUKA</name>
<gene>
    <name evidence="2" type="ORF">EZS28_014811</name>
</gene>
<feature type="non-terminal residue" evidence="2">
    <location>
        <position position="1"/>
    </location>
</feature>
<evidence type="ECO:0000313" key="3">
    <source>
        <dbReference type="Proteomes" id="UP000324800"/>
    </source>
</evidence>
<protein>
    <submittedName>
        <fullName evidence="2">Uncharacterized protein</fullName>
    </submittedName>
</protein>
<reference evidence="2 3" key="1">
    <citation type="submission" date="2019-03" db="EMBL/GenBank/DDBJ databases">
        <title>Single cell metagenomics reveals metabolic interactions within the superorganism composed of flagellate Streblomastix strix and complex community of Bacteroidetes bacteria on its surface.</title>
        <authorList>
            <person name="Treitli S.C."/>
            <person name="Kolisko M."/>
            <person name="Husnik F."/>
            <person name="Keeling P."/>
            <person name="Hampl V."/>
        </authorList>
    </citation>
    <scope>NUCLEOTIDE SEQUENCE [LARGE SCALE GENOMIC DNA]</scope>
    <source>
        <strain evidence="2">ST1C</strain>
    </source>
</reference>
<organism evidence="2 3">
    <name type="scientific">Streblomastix strix</name>
    <dbReference type="NCBI Taxonomy" id="222440"/>
    <lineage>
        <taxon>Eukaryota</taxon>
        <taxon>Metamonada</taxon>
        <taxon>Preaxostyla</taxon>
        <taxon>Oxymonadida</taxon>
        <taxon>Streblomastigidae</taxon>
        <taxon>Streblomastix</taxon>
    </lineage>
</organism>
<evidence type="ECO:0000256" key="1">
    <source>
        <dbReference type="SAM" id="Coils"/>
    </source>
</evidence>
<keyword evidence="1" id="KW-0175">Coiled coil</keyword>
<dbReference type="AlphaFoldDB" id="A0A5J4W5F0"/>
<evidence type="ECO:0000313" key="2">
    <source>
        <dbReference type="EMBL" id="KAA6389659.1"/>
    </source>
</evidence>
<proteinExistence type="predicted"/>
<dbReference type="Proteomes" id="UP000324800">
    <property type="component" value="Unassembled WGS sequence"/>
</dbReference>
<accession>A0A5J4W5F0</accession>
<feature type="coiled-coil region" evidence="1">
    <location>
        <begin position="51"/>
        <end position="78"/>
    </location>
</feature>
<dbReference type="EMBL" id="SNRW01003501">
    <property type="protein sequence ID" value="KAA6389659.1"/>
    <property type="molecule type" value="Genomic_DNA"/>
</dbReference>
<sequence>QHQDSEENVKQQNLTIQPWVYDFISNTPNSQEETQRTQLLDVAKKVFVKYYKQKERVLDSTSERANKLERERLLEKDEDIVGLELNEKEVNSQSGEINQEVQVESKRFAVLAQHACVAAETALIFGDVREATCQILTANNANRIIAGEAQQKREVALISDQFKDVFRKNATVYKVLGEQSKQAIRESAKIAKILVESQKPIGPKNQQLIVTIGNSGYVLERVHINIWKLVQSKKRVFHVLSLTAAVTQIRIKSINKVFSFNQILAANRIDRCSLCFTASTVANYSMNRGEQ</sequence>